<keyword evidence="1" id="KW-0812">Transmembrane</keyword>
<evidence type="ECO:0000313" key="2">
    <source>
        <dbReference type="EMBL" id="MBM7836810.1"/>
    </source>
</evidence>
<protein>
    <submittedName>
        <fullName evidence="2">Uncharacterized protein</fullName>
    </submittedName>
</protein>
<comment type="caution">
    <text evidence="2">The sequence shown here is derived from an EMBL/GenBank/DDBJ whole genome shotgun (WGS) entry which is preliminary data.</text>
</comment>
<feature type="transmembrane region" description="Helical" evidence="1">
    <location>
        <begin position="58"/>
        <end position="80"/>
    </location>
</feature>
<evidence type="ECO:0000313" key="3">
    <source>
        <dbReference type="Proteomes" id="UP001179280"/>
    </source>
</evidence>
<dbReference type="RefSeq" id="WP_204463529.1">
    <property type="nucleotide sequence ID" value="NZ_JAFBCV010000001.1"/>
</dbReference>
<name>A0ABS2SNK6_9BACI</name>
<proteinExistence type="predicted"/>
<organism evidence="2 3">
    <name type="scientific">Shouchella xiaoxiensis</name>
    <dbReference type="NCBI Taxonomy" id="766895"/>
    <lineage>
        <taxon>Bacteria</taxon>
        <taxon>Bacillati</taxon>
        <taxon>Bacillota</taxon>
        <taxon>Bacilli</taxon>
        <taxon>Bacillales</taxon>
        <taxon>Bacillaceae</taxon>
        <taxon>Shouchella</taxon>
    </lineage>
</organism>
<evidence type="ECO:0000256" key="1">
    <source>
        <dbReference type="SAM" id="Phobius"/>
    </source>
</evidence>
<keyword evidence="1" id="KW-0472">Membrane</keyword>
<accession>A0ABS2SNK6</accession>
<feature type="transmembrane region" description="Helical" evidence="1">
    <location>
        <begin position="7"/>
        <end position="24"/>
    </location>
</feature>
<reference evidence="2" key="1">
    <citation type="submission" date="2021-01" db="EMBL/GenBank/DDBJ databases">
        <title>Genomic Encyclopedia of Type Strains, Phase IV (KMG-IV): sequencing the most valuable type-strain genomes for metagenomic binning, comparative biology and taxonomic classification.</title>
        <authorList>
            <person name="Goeker M."/>
        </authorList>
    </citation>
    <scope>NUCLEOTIDE SEQUENCE</scope>
    <source>
        <strain evidence="2">DSM 21943</strain>
    </source>
</reference>
<sequence>MKVLKTIWPWTSVAIIVLFIVRFFNDQVWLDVAFNLCVAFTVSVLAVEMIVAKQRDKGWLIGIIGIFVTILLIDVVVMVVT</sequence>
<gene>
    <name evidence="2" type="ORF">JOC54_000041</name>
</gene>
<keyword evidence="1" id="KW-1133">Transmembrane helix</keyword>
<dbReference type="Proteomes" id="UP001179280">
    <property type="component" value="Unassembled WGS sequence"/>
</dbReference>
<dbReference type="EMBL" id="JAFBCV010000001">
    <property type="protein sequence ID" value="MBM7836810.1"/>
    <property type="molecule type" value="Genomic_DNA"/>
</dbReference>
<feature type="transmembrane region" description="Helical" evidence="1">
    <location>
        <begin position="30"/>
        <end position="51"/>
    </location>
</feature>
<keyword evidence="3" id="KW-1185">Reference proteome</keyword>